<evidence type="ECO:0000256" key="1">
    <source>
        <dbReference type="SAM" id="Phobius"/>
    </source>
</evidence>
<gene>
    <name evidence="2" type="ORF">AALB_2837</name>
</gene>
<keyword evidence="1" id="KW-1133">Transmembrane helix</keyword>
<protein>
    <submittedName>
        <fullName evidence="2">Uncharacterized protein</fullName>
    </submittedName>
</protein>
<evidence type="ECO:0000313" key="3">
    <source>
        <dbReference type="Proteomes" id="UP000014461"/>
    </source>
</evidence>
<comment type="caution">
    <text evidence="2">The sequence shown here is derived from an EMBL/GenBank/DDBJ whole genome shotgun (WGS) entry which is preliminary data.</text>
</comment>
<dbReference type="Proteomes" id="UP000014461">
    <property type="component" value="Unassembled WGS sequence"/>
</dbReference>
<accession>R9PN02</accession>
<keyword evidence="3" id="KW-1185">Reference proteome</keyword>
<reference evidence="2" key="1">
    <citation type="journal article" date="2013" name="Genome Announc.">
        <title>Draft Genome Sequence of Agarivorans albus Strain MKT 106T, an Agarolytic Marine Bacterium.</title>
        <authorList>
            <person name="Yasuike M."/>
            <person name="Nakamura Y."/>
            <person name="Kai W."/>
            <person name="Fujiwara A."/>
            <person name="Fukui Y."/>
            <person name="Satomi M."/>
            <person name="Sano M."/>
        </authorList>
    </citation>
    <scope>NUCLEOTIDE SEQUENCE [LARGE SCALE GENOMIC DNA]</scope>
</reference>
<evidence type="ECO:0000313" key="2">
    <source>
        <dbReference type="EMBL" id="GAD02757.1"/>
    </source>
</evidence>
<keyword evidence="1" id="KW-0472">Membrane</keyword>
<keyword evidence="1" id="KW-0812">Transmembrane</keyword>
<dbReference type="EMBL" id="BARX01000019">
    <property type="protein sequence ID" value="GAD02757.1"/>
    <property type="molecule type" value="Genomic_DNA"/>
</dbReference>
<organism evidence="2 3">
    <name type="scientific">Agarivorans albus MKT 106</name>
    <dbReference type="NCBI Taxonomy" id="1331007"/>
    <lineage>
        <taxon>Bacteria</taxon>
        <taxon>Pseudomonadati</taxon>
        <taxon>Pseudomonadota</taxon>
        <taxon>Gammaproteobacteria</taxon>
        <taxon>Alteromonadales</taxon>
        <taxon>Alteromonadaceae</taxon>
        <taxon>Agarivorans</taxon>
    </lineage>
</organism>
<name>R9PN02_AGAAL</name>
<feature type="transmembrane region" description="Helical" evidence="1">
    <location>
        <begin position="21"/>
        <end position="37"/>
    </location>
</feature>
<dbReference type="AlphaFoldDB" id="R9PN02"/>
<sequence length="38" mass="4500">MRPSHSWLINPESDRAKLVKILLYCFHLTMLLFALPIM</sequence>
<proteinExistence type="predicted"/>